<dbReference type="OrthoDB" id="6182138at2759"/>
<keyword evidence="1" id="KW-0812">Transmembrane</keyword>
<dbReference type="Gene3D" id="2.60.120.740">
    <property type="match status" value="1"/>
</dbReference>
<evidence type="ECO:0000313" key="4">
    <source>
        <dbReference type="Proteomes" id="UP000596742"/>
    </source>
</evidence>
<keyword evidence="1" id="KW-0472">Membrane</keyword>
<evidence type="ECO:0000256" key="2">
    <source>
        <dbReference type="SAM" id="SignalP"/>
    </source>
</evidence>
<dbReference type="Proteomes" id="UP000596742">
    <property type="component" value="Unassembled WGS sequence"/>
</dbReference>
<dbReference type="InterPro" id="IPR038877">
    <property type="entry name" value="THSD1"/>
</dbReference>
<name>A0A8B6E1F4_MYTGA</name>
<comment type="caution">
    <text evidence="3">The sequence shown here is derived from an EMBL/GenBank/DDBJ whole genome shotgun (WGS) entry which is preliminary data.</text>
</comment>
<reference evidence="3" key="1">
    <citation type="submission" date="2018-11" db="EMBL/GenBank/DDBJ databases">
        <authorList>
            <person name="Alioto T."/>
            <person name="Alioto T."/>
        </authorList>
    </citation>
    <scope>NUCLEOTIDE SEQUENCE</scope>
</reference>
<keyword evidence="1" id="KW-1133">Transmembrane helix</keyword>
<organism evidence="3 4">
    <name type="scientific">Mytilus galloprovincialis</name>
    <name type="common">Mediterranean mussel</name>
    <dbReference type="NCBI Taxonomy" id="29158"/>
    <lineage>
        <taxon>Eukaryota</taxon>
        <taxon>Metazoa</taxon>
        <taxon>Spiralia</taxon>
        <taxon>Lophotrochozoa</taxon>
        <taxon>Mollusca</taxon>
        <taxon>Bivalvia</taxon>
        <taxon>Autobranchia</taxon>
        <taxon>Pteriomorphia</taxon>
        <taxon>Mytilida</taxon>
        <taxon>Mytiloidea</taxon>
        <taxon>Mytilidae</taxon>
        <taxon>Mytilinae</taxon>
        <taxon>Mytilus</taxon>
    </lineage>
</organism>
<feature type="transmembrane region" description="Helical" evidence="1">
    <location>
        <begin position="456"/>
        <end position="477"/>
    </location>
</feature>
<keyword evidence="2" id="KW-0732">Signal</keyword>
<dbReference type="SMART" id="SM00209">
    <property type="entry name" value="TSP1"/>
    <property type="match status" value="1"/>
</dbReference>
<dbReference type="PANTHER" id="PTHR16311">
    <property type="entry name" value="THROMBOSPONDIN TYPE I DOMAIN-CONTAINING 1"/>
    <property type="match status" value="1"/>
</dbReference>
<dbReference type="AlphaFoldDB" id="A0A8B6E1F4"/>
<dbReference type="Gene3D" id="2.20.100.10">
    <property type="entry name" value="Thrombospondin type-1 (TSP1) repeat"/>
    <property type="match status" value="1"/>
</dbReference>
<dbReference type="PROSITE" id="PS50092">
    <property type="entry name" value="TSP1"/>
    <property type="match status" value="1"/>
</dbReference>
<proteinExistence type="predicted"/>
<evidence type="ECO:0000313" key="3">
    <source>
        <dbReference type="EMBL" id="VDI27512.1"/>
    </source>
</evidence>
<evidence type="ECO:0000256" key="1">
    <source>
        <dbReference type="SAM" id="Phobius"/>
    </source>
</evidence>
<sequence>MRMIRLFNVVLKIYIYIMRTTTADPIIKTYTEGERAHLACSVEFKEIIDFTSINYSNDICIHSERYGIGNLCNGKTDCSFDVSNSNIGSSCGANGTATLEVRYNCIQATWNDWSSWSECTRSCGSGIQTRQRQCLNQMNTTDGYVTECEGIGTGSRSCNTELCPYSVKLHQLFCFFVSRFGSGNSIGYYECIPTTTKPCPVSFKLNVPVNEGEIIDIDTLSNASDRIYALNYSTTINRPVSIVISSEPVTIPDHLTVDAFVMTMPISDPDYGDFILDFKLDYNNDYFYLDTKLRSVHVKKPLPHVIGQKNTTLNFTCAVQDSCLNLASTTITIISQNAPPVVTELPDMLKIDLEKIQDDSSFYIFHVEDPSTDNVSCALIRISLSMDELALKMDGNDAYLLVSNHIKNNLTLEYELQIWCNDGTDDTVFNLTVRFCTKNNCQGITASSQSNKLQIILVYCFIAGMLIIIIISVYYLWKRQKKLNVKNGSHDSSRQSRYISTIQRNSAVHPYDDLEQNGHQQISTDNVEMSAQDTTIYENTNPFI</sequence>
<feature type="chain" id="PRO_5033013131" evidence="2">
    <location>
        <begin position="24"/>
        <end position="544"/>
    </location>
</feature>
<protein>
    <submittedName>
        <fullName evidence="3">Uncharacterized protein</fullName>
    </submittedName>
</protein>
<dbReference type="PANTHER" id="PTHR16311:SF3">
    <property type="entry name" value="THROMBOSPONDIN TYPE-1 DOMAIN-CONTAINING PROTEIN 1"/>
    <property type="match status" value="1"/>
</dbReference>
<dbReference type="InterPro" id="IPR036383">
    <property type="entry name" value="TSP1_rpt_sf"/>
</dbReference>
<dbReference type="InterPro" id="IPR000884">
    <property type="entry name" value="TSP1_rpt"/>
</dbReference>
<keyword evidence="4" id="KW-1185">Reference proteome</keyword>
<dbReference type="SUPFAM" id="SSF82895">
    <property type="entry name" value="TSP-1 type 1 repeat"/>
    <property type="match status" value="1"/>
</dbReference>
<dbReference type="GO" id="GO:0071944">
    <property type="term" value="C:cell periphery"/>
    <property type="evidence" value="ECO:0007669"/>
    <property type="project" value="TreeGrafter"/>
</dbReference>
<gene>
    <name evidence="3" type="ORF">MGAL_10B033311</name>
</gene>
<accession>A0A8B6E1F4</accession>
<feature type="signal peptide" evidence="2">
    <location>
        <begin position="1"/>
        <end position="23"/>
    </location>
</feature>
<dbReference type="EMBL" id="UYJE01004380">
    <property type="protein sequence ID" value="VDI27512.1"/>
    <property type="molecule type" value="Genomic_DNA"/>
</dbReference>
<dbReference type="Pfam" id="PF00090">
    <property type="entry name" value="TSP_1"/>
    <property type="match status" value="1"/>
</dbReference>
<dbReference type="InterPro" id="IPR043159">
    <property type="entry name" value="Lectin_gal-bd_sf"/>
</dbReference>